<dbReference type="PANTHER" id="PTHR46796:SF6">
    <property type="entry name" value="ARAC SUBFAMILY"/>
    <property type="match status" value="1"/>
</dbReference>
<keyword evidence="3" id="KW-0804">Transcription</keyword>
<dbReference type="EMBL" id="JBHSIU010000010">
    <property type="protein sequence ID" value="MFC4997812.1"/>
    <property type="molecule type" value="Genomic_DNA"/>
</dbReference>
<protein>
    <submittedName>
        <fullName evidence="5">Helix-turn-helix domain-containing protein</fullName>
    </submittedName>
</protein>
<dbReference type="PROSITE" id="PS00041">
    <property type="entry name" value="HTH_ARAC_FAMILY_1"/>
    <property type="match status" value="1"/>
</dbReference>
<evidence type="ECO:0000256" key="3">
    <source>
        <dbReference type="ARBA" id="ARBA00023163"/>
    </source>
</evidence>
<accession>A0ABV9VSC4</accession>
<comment type="caution">
    <text evidence="5">The sequence shown here is derived from an EMBL/GenBank/DDBJ whole genome shotgun (WGS) entry which is preliminary data.</text>
</comment>
<gene>
    <name evidence="5" type="ORF">ACFPIJ_08225</name>
</gene>
<evidence type="ECO:0000256" key="2">
    <source>
        <dbReference type="ARBA" id="ARBA00023125"/>
    </source>
</evidence>
<dbReference type="PROSITE" id="PS01124">
    <property type="entry name" value="HTH_ARAC_FAMILY_2"/>
    <property type="match status" value="1"/>
</dbReference>
<evidence type="ECO:0000259" key="4">
    <source>
        <dbReference type="PROSITE" id="PS01124"/>
    </source>
</evidence>
<evidence type="ECO:0000313" key="6">
    <source>
        <dbReference type="Proteomes" id="UP001595912"/>
    </source>
</evidence>
<dbReference type="PRINTS" id="PR00032">
    <property type="entry name" value="HTHARAC"/>
</dbReference>
<feature type="domain" description="HTH araC/xylS-type" evidence="4">
    <location>
        <begin position="212"/>
        <end position="313"/>
    </location>
</feature>
<dbReference type="InterPro" id="IPR018062">
    <property type="entry name" value="HTH_AraC-typ_CS"/>
</dbReference>
<dbReference type="InterPro" id="IPR009057">
    <property type="entry name" value="Homeodomain-like_sf"/>
</dbReference>
<dbReference type="Gene3D" id="1.10.10.60">
    <property type="entry name" value="Homeodomain-like"/>
    <property type="match status" value="1"/>
</dbReference>
<sequence length="316" mass="34497">MAVLVDTRGLSPADSAEAVVTTLSTASSPTTVNVAPGTHSVIEGWRFSAGVNLVSTDTTDALHMRRTARHLRVDAPERISLAYNIRGACHASHLGHGLLREQDLTLLDLTCGYETRWDGPNAAIGFNADYADLGLPVDLVRAAVPRLRASPLYDLTRRHLRDLPGIARRMPPGHPALGTLGTATVDLVRALVASIVADHPRARAGRAESLRTVILASIDAGLGDPALTPEWLALRHGISLRYLYKLFAAEAESPAEAIITRRLEGARRELAARAGDRTLIATVARRWGFTDPRHFSRRFRSGYGMTPDEWRRRHLP</sequence>
<dbReference type="PANTHER" id="PTHR46796">
    <property type="entry name" value="HTH-TYPE TRANSCRIPTIONAL ACTIVATOR RHAS-RELATED"/>
    <property type="match status" value="1"/>
</dbReference>
<keyword evidence="2" id="KW-0238">DNA-binding</keyword>
<reference evidence="6" key="1">
    <citation type="journal article" date="2019" name="Int. J. Syst. Evol. Microbiol.">
        <title>The Global Catalogue of Microorganisms (GCM) 10K type strain sequencing project: providing services to taxonomists for standard genome sequencing and annotation.</title>
        <authorList>
            <consortium name="The Broad Institute Genomics Platform"/>
            <consortium name="The Broad Institute Genome Sequencing Center for Infectious Disease"/>
            <person name="Wu L."/>
            <person name="Ma J."/>
        </authorList>
    </citation>
    <scope>NUCLEOTIDE SEQUENCE [LARGE SCALE GENOMIC DNA]</scope>
    <source>
        <strain evidence="6">CGMCC 4.7152</strain>
    </source>
</reference>
<dbReference type="InterPro" id="IPR020449">
    <property type="entry name" value="Tscrpt_reg_AraC-type_HTH"/>
</dbReference>
<dbReference type="SMART" id="SM00342">
    <property type="entry name" value="HTH_ARAC"/>
    <property type="match status" value="1"/>
</dbReference>
<dbReference type="Proteomes" id="UP001595912">
    <property type="component" value="Unassembled WGS sequence"/>
</dbReference>
<dbReference type="InterPro" id="IPR018060">
    <property type="entry name" value="HTH_AraC"/>
</dbReference>
<dbReference type="Pfam" id="PF12833">
    <property type="entry name" value="HTH_18"/>
    <property type="match status" value="1"/>
</dbReference>
<keyword evidence="6" id="KW-1185">Reference proteome</keyword>
<dbReference type="RefSeq" id="WP_380114059.1">
    <property type="nucleotide sequence ID" value="NZ_JBHSIU010000010.1"/>
</dbReference>
<organism evidence="5 6">
    <name type="scientific">Dactylosporangium cerinum</name>
    <dbReference type="NCBI Taxonomy" id="1434730"/>
    <lineage>
        <taxon>Bacteria</taxon>
        <taxon>Bacillati</taxon>
        <taxon>Actinomycetota</taxon>
        <taxon>Actinomycetes</taxon>
        <taxon>Micromonosporales</taxon>
        <taxon>Micromonosporaceae</taxon>
        <taxon>Dactylosporangium</taxon>
    </lineage>
</organism>
<keyword evidence="1" id="KW-0805">Transcription regulation</keyword>
<dbReference type="InterPro" id="IPR050204">
    <property type="entry name" value="AraC_XylS_family_regulators"/>
</dbReference>
<proteinExistence type="predicted"/>
<evidence type="ECO:0000256" key="1">
    <source>
        <dbReference type="ARBA" id="ARBA00023015"/>
    </source>
</evidence>
<dbReference type="SUPFAM" id="SSF46689">
    <property type="entry name" value="Homeodomain-like"/>
    <property type="match status" value="1"/>
</dbReference>
<evidence type="ECO:0000313" key="5">
    <source>
        <dbReference type="EMBL" id="MFC4997812.1"/>
    </source>
</evidence>
<name>A0ABV9VSC4_9ACTN</name>